<dbReference type="Proteomes" id="UP000251577">
    <property type="component" value="Unassembled WGS sequence"/>
</dbReference>
<feature type="binding site" evidence="10">
    <location>
        <position position="210"/>
    </location>
    <ligand>
        <name>UDP-N-acetyl-alpha-D-glucosamine</name>
        <dbReference type="ChEBI" id="CHEBI:57705"/>
    </ligand>
</feature>
<dbReference type="Pfam" id="PF03033">
    <property type="entry name" value="Glyco_transf_28"/>
    <property type="match status" value="1"/>
</dbReference>
<dbReference type="HAMAP" id="MF_00033">
    <property type="entry name" value="MurG"/>
    <property type="match status" value="1"/>
</dbReference>
<name>A0A364V6N0_9CORY</name>
<feature type="binding site" evidence="10">
    <location>
        <position position="140"/>
    </location>
    <ligand>
        <name>UDP-N-acetyl-alpha-D-glucosamine</name>
        <dbReference type="ChEBI" id="CHEBI:57705"/>
    </ligand>
</feature>
<feature type="binding site" evidence="10">
    <location>
        <position position="305"/>
    </location>
    <ligand>
        <name>UDP-N-acetyl-alpha-D-glucosamine</name>
        <dbReference type="ChEBI" id="CHEBI:57705"/>
    </ligand>
</feature>
<keyword evidence="1 10" id="KW-1003">Cell membrane</keyword>
<evidence type="ECO:0000259" key="12">
    <source>
        <dbReference type="Pfam" id="PF03033"/>
    </source>
</evidence>
<feature type="binding site" evidence="10">
    <location>
        <begin position="26"/>
        <end position="28"/>
    </location>
    <ligand>
        <name>UDP-N-acetyl-alpha-D-glucosamine</name>
        <dbReference type="ChEBI" id="CHEBI:57705"/>
    </ligand>
</feature>
<evidence type="ECO:0000256" key="1">
    <source>
        <dbReference type="ARBA" id="ARBA00022475"/>
    </source>
</evidence>
<dbReference type="SUPFAM" id="SSF53756">
    <property type="entry name" value="UDP-Glycosyltransferase/glycogen phosphorylase"/>
    <property type="match status" value="1"/>
</dbReference>
<evidence type="ECO:0000256" key="9">
    <source>
        <dbReference type="ARBA" id="ARBA00023316"/>
    </source>
</evidence>
<evidence type="ECO:0000313" key="14">
    <source>
        <dbReference type="EMBL" id="RAV32264.1"/>
    </source>
</evidence>
<dbReference type="AlphaFoldDB" id="A0A364V6N0"/>
<keyword evidence="6 10" id="KW-0573">Peptidoglycan synthesis</keyword>
<organism evidence="14 15">
    <name type="scientific">Corynebacterium heidelbergense</name>
    <dbReference type="NCBI Taxonomy" id="2055947"/>
    <lineage>
        <taxon>Bacteria</taxon>
        <taxon>Bacillati</taxon>
        <taxon>Actinomycetota</taxon>
        <taxon>Actinomycetes</taxon>
        <taxon>Mycobacteriales</taxon>
        <taxon>Corynebacteriaceae</taxon>
        <taxon>Corynebacterium</taxon>
    </lineage>
</organism>
<dbReference type="GO" id="GO:0005886">
    <property type="term" value="C:plasma membrane"/>
    <property type="evidence" value="ECO:0007669"/>
    <property type="project" value="UniProtKB-SubCell"/>
</dbReference>
<accession>A0A364V6N0</accession>
<dbReference type="Gene3D" id="3.40.50.2000">
    <property type="entry name" value="Glycogen Phosphorylase B"/>
    <property type="match status" value="2"/>
</dbReference>
<dbReference type="RefSeq" id="WP_113630552.1">
    <property type="nucleotide sequence ID" value="NZ_QHCV01000030.1"/>
</dbReference>
<keyword evidence="15" id="KW-1185">Reference proteome</keyword>
<evidence type="ECO:0000256" key="8">
    <source>
        <dbReference type="ARBA" id="ARBA00023306"/>
    </source>
</evidence>
<dbReference type="EC" id="2.4.1.227" evidence="10"/>
<keyword evidence="5 10" id="KW-0133">Cell shape</keyword>
<feature type="compositionally biased region" description="Polar residues" evidence="11">
    <location>
        <begin position="1"/>
        <end position="16"/>
    </location>
</feature>
<comment type="similarity">
    <text evidence="10">Belongs to the glycosyltransferase 28 family. MurG subfamily.</text>
</comment>
<keyword evidence="2 10" id="KW-0132">Cell division</keyword>
<keyword evidence="4 10" id="KW-0808">Transferase</keyword>
<dbReference type="GO" id="GO:0051301">
    <property type="term" value="P:cell division"/>
    <property type="evidence" value="ECO:0007669"/>
    <property type="project" value="UniProtKB-KW"/>
</dbReference>
<feature type="domain" description="Glycosyltransferase family 28 N-terminal" evidence="12">
    <location>
        <begin position="19"/>
        <end position="152"/>
    </location>
</feature>
<dbReference type="GO" id="GO:0050511">
    <property type="term" value="F:undecaprenyldiphospho-muramoylpentapeptide beta-N-acetylglucosaminyltransferase activity"/>
    <property type="evidence" value="ECO:0007669"/>
    <property type="project" value="UniProtKB-UniRule"/>
</dbReference>
<dbReference type="InterPro" id="IPR004276">
    <property type="entry name" value="GlycoTrans_28_N"/>
</dbReference>
<comment type="pathway">
    <text evidence="10">Cell wall biogenesis; peptidoglycan biosynthesis.</text>
</comment>
<evidence type="ECO:0000256" key="2">
    <source>
        <dbReference type="ARBA" id="ARBA00022618"/>
    </source>
</evidence>
<dbReference type="NCBIfam" id="TIGR01133">
    <property type="entry name" value="murG"/>
    <property type="match status" value="1"/>
</dbReference>
<gene>
    <name evidence="10 14" type="primary">murG</name>
    <name evidence="14" type="ORF">DLJ54_04110</name>
</gene>
<evidence type="ECO:0000256" key="10">
    <source>
        <dbReference type="HAMAP-Rule" id="MF_00033"/>
    </source>
</evidence>
<evidence type="ECO:0000313" key="15">
    <source>
        <dbReference type="Proteomes" id="UP000251577"/>
    </source>
</evidence>
<evidence type="ECO:0000256" key="7">
    <source>
        <dbReference type="ARBA" id="ARBA00023136"/>
    </source>
</evidence>
<dbReference type="GO" id="GO:0051991">
    <property type="term" value="F:UDP-N-acetyl-D-glucosamine:N-acetylmuramoyl-L-alanyl-D-glutamyl-meso-2,6-diaminopimelyl-D-alanyl-D-alanine-diphosphoundecaprenol 4-beta-N-acetylglucosaminlytransferase activity"/>
    <property type="evidence" value="ECO:0007669"/>
    <property type="project" value="RHEA"/>
</dbReference>
<reference evidence="14 15" key="1">
    <citation type="journal article" date="2018" name="Syst. Appl. Microbiol.">
        <title>Corynebacterium heidelbergense sp. nov., isolated from the preen glands of Egyptian geese (Alopochen aegyptiacus).</title>
        <authorList>
            <person name="Braun M.S."/>
            <person name="Wang E."/>
            <person name="Zimmermann S."/>
            <person name="Wink M."/>
        </authorList>
    </citation>
    <scope>NUCLEOTIDE SEQUENCE [LARGE SCALE GENOMIC DNA]</scope>
    <source>
        <strain evidence="14 15">647</strain>
    </source>
</reference>
<dbReference type="GO" id="GO:0071555">
    <property type="term" value="P:cell wall organization"/>
    <property type="evidence" value="ECO:0007669"/>
    <property type="project" value="UniProtKB-KW"/>
</dbReference>
<keyword evidence="7 10" id="KW-0472">Membrane</keyword>
<dbReference type="GO" id="GO:0005975">
    <property type="term" value="P:carbohydrate metabolic process"/>
    <property type="evidence" value="ECO:0007669"/>
    <property type="project" value="InterPro"/>
</dbReference>
<dbReference type="CDD" id="cd03785">
    <property type="entry name" value="GT28_MurG"/>
    <property type="match status" value="1"/>
</dbReference>
<sequence length="375" mass="38893">MTSTSSNPGSTHTESGPSVVVAGGGTAGHIEPAMAVAEAVKRLAPEARVTALGTTKGLESSLIPARGFDLRLIPPVPVPRKPNRDLLTLPLRLKGAISATRAALRELQADVVIGFGGYVSAPAYLAARSLGIPFFVHEANASAGMSNKLGAKLGGTALAAVEGSGLPAEIVGIPVKQAVLDLDRKALRAQAREHFHLSPEEPVLLVTGGSQGARSLNDAVLGAAQTLHDARIGVLHAYGKKNSITAPVYPDSPAYVALPYIERMDLAYAAADLVLCRSGAMTVAEVSAVGLPAVYVPLPHGNGEQRLNALPVVEAGGGMLVRDEDLSPQRVAQEVIPVLRDPERLGELSTKARLAGHRSAADDIARRLLAAARAR</sequence>
<evidence type="ECO:0000256" key="5">
    <source>
        <dbReference type="ARBA" id="ARBA00022960"/>
    </source>
</evidence>
<proteinExistence type="inferred from homology"/>
<comment type="catalytic activity">
    <reaction evidence="10">
        <text>di-trans,octa-cis-undecaprenyl diphospho-N-acetyl-alpha-D-muramoyl-L-alanyl-D-glutamyl-meso-2,6-diaminopimeloyl-D-alanyl-D-alanine + UDP-N-acetyl-alpha-D-glucosamine = di-trans,octa-cis-undecaprenyl diphospho-[N-acetyl-alpha-D-glucosaminyl-(1-&gt;4)]-N-acetyl-alpha-D-muramoyl-L-alanyl-D-glutamyl-meso-2,6-diaminopimeloyl-D-alanyl-D-alanine + UDP + H(+)</text>
        <dbReference type="Rhea" id="RHEA:31227"/>
        <dbReference type="ChEBI" id="CHEBI:15378"/>
        <dbReference type="ChEBI" id="CHEBI:57705"/>
        <dbReference type="ChEBI" id="CHEBI:58223"/>
        <dbReference type="ChEBI" id="CHEBI:61387"/>
        <dbReference type="ChEBI" id="CHEBI:61388"/>
        <dbReference type="EC" id="2.4.1.227"/>
    </reaction>
</comment>
<evidence type="ECO:0000256" key="11">
    <source>
        <dbReference type="SAM" id="MobiDB-lite"/>
    </source>
</evidence>
<dbReference type="GO" id="GO:0008360">
    <property type="term" value="P:regulation of cell shape"/>
    <property type="evidence" value="ECO:0007669"/>
    <property type="project" value="UniProtKB-KW"/>
</dbReference>
<dbReference type="PANTHER" id="PTHR21015">
    <property type="entry name" value="UDP-N-ACETYLGLUCOSAMINE--N-ACETYLMURAMYL-(PENTAPEPTIDE) PYROPHOSPHORYL-UNDECAPRENOL N-ACETYLGLUCOSAMINE TRANSFERASE 1"/>
    <property type="match status" value="1"/>
</dbReference>
<dbReference type="GO" id="GO:0009252">
    <property type="term" value="P:peptidoglycan biosynthetic process"/>
    <property type="evidence" value="ECO:0007669"/>
    <property type="project" value="UniProtKB-UniRule"/>
</dbReference>
<feature type="binding site" evidence="10">
    <location>
        <position position="261"/>
    </location>
    <ligand>
        <name>UDP-N-acetyl-alpha-D-glucosamine</name>
        <dbReference type="ChEBI" id="CHEBI:57705"/>
    </ligand>
</feature>
<keyword evidence="9 10" id="KW-0961">Cell wall biogenesis/degradation</keyword>
<dbReference type="PANTHER" id="PTHR21015:SF22">
    <property type="entry name" value="GLYCOSYLTRANSFERASE"/>
    <property type="match status" value="1"/>
</dbReference>
<evidence type="ECO:0000256" key="3">
    <source>
        <dbReference type="ARBA" id="ARBA00022676"/>
    </source>
</evidence>
<protein>
    <recommendedName>
        <fullName evidence="10">UDP-N-acetylglucosamine--N-acetylmuramyl-(pentapeptide) pyrophosphoryl-undecaprenol N-acetylglucosamine transferase</fullName>
        <ecNumber evidence="10">2.4.1.227</ecNumber>
    </recommendedName>
    <alternativeName>
        <fullName evidence="10">Undecaprenyl-PP-MurNAc-pentapeptide-UDPGlcNAc GlcNAc transferase</fullName>
    </alternativeName>
</protein>
<dbReference type="Pfam" id="PF04101">
    <property type="entry name" value="Glyco_tran_28_C"/>
    <property type="match status" value="1"/>
</dbReference>
<dbReference type="EMBL" id="QHCV01000030">
    <property type="protein sequence ID" value="RAV32264.1"/>
    <property type="molecule type" value="Genomic_DNA"/>
</dbReference>
<evidence type="ECO:0000256" key="6">
    <source>
        <dbReference type="ARBA" id="ARBA00022984"/>
    </source>
</evidence>
<comment type="function">
    <text evidence="10">Cell wall formation. Catalyzes the transfer of a GlcNAc subunit on undecaprenyl-pyrophosphoryl-MurNAc-pentapeptide (lipid intermediate I) to form undecaprenyl-pyrophosphoryl-MurNAc-(pentapeptide)GlcNAc (lipid intermediate II).</text>
</comment>
<comment type="caution">
    <text evidence="10">Lacks conserved residue(s) required for the propagation of feature annotation.</text>
</comment>
<evidence type="ECO:0000256" key="4">
    <source>
        <dbReference type="ARBA" id="ARBA00022679"/>
    </source>
</evidence>
<evidence type="ECO:0000259" key="13">
    <source>
        <dbReference type="Pfam" id="PF04101"/>
    </source>
</evidence>
<keyword evidence="8 10" id="KW-0131">Cell cycle</keyword>
<dbReference type="UniPathway" id="UPA00219"/>
<comment type="subcellular location">
    <subcellularLocation>
        <location evidence="10">Cell membrane</location>
        <topology evidence="10">Peripheral membrane protein</topology>
        <orientation evidence="10">Cytoplasmic side</orientation>
    </subcellularLocation>
</comment>
<feature type="domain" description="Glycosyl transferase family 28 C-terminal" evidence="13">
    <location>
        <begin position="203"/>
        <end position="363"/>
    </location>
</feature>
<keyword evidence="3 10" id="KW-0328">Glycosyltransferase</keyword>
<feature type="region of interest" description="Disordered" evidence="11">
    <location>
        <begin position="1"/>
        <end position="24"/>
    </location>
</feature>
<dbReference type="InterPro" id="IPR007235">
    <property type="entry name" value="Glyco_trans_28_C"/>
</dbReference>
<dbReference type="InterPro" id="IPR006009">
    <property type="entry name" value="GlcNAc_MurG"/>
</dbReference>
<comment type="caution">
    <text evidence="14">The sequence shown here is derived from an EMBL/GenBank/DDBJ whole genome shotgun (WGS) entry which is preliminary data.</text>
</comment>